<dbReference type="Proteomes" id="UP000236752">
    <property type="component" value="Unassembled WGS sequence"/>
</dbReference>
<dbReference type="SUPFAM" id="SSF55874">
    <property type="entry name" value="ATPase domain of HSP90 chaperone/DNA topoisomerase II/histidine kinase"/>
    <property type="match status" value="1"/>
</dbReference>
<dbReference type="GeneID" id="57290615"/>
<keyword evidence="2" id="KW-0808">Transferase</keyword>
<protein>
    <submittedName>
        <fullName evidence="2">Histidine kinase-, DNA gyrase B-, and HSP90-like ATPase</fullName>
    </submittedName>
</protein>
<dbReference type="Gene3D" id="3.30.565.10">
    <property type="entry name" value="Histidine kinase-like ATPase, C-terminal domain"/>
    <property type="match status" value="1"/>
</dbReference>
<dbReference type="Pfam" id="PF02518">
    <property type="entry name" value="HATPase_c"/>
    <property type="match status" value="1"/>
</dbReference>
<sequence length="658" mass="74724">MDVRIQTGWDNDPAGRIRNLSLAPNAKNSLFPLFEAVMNSIHAVEDRFGKDNLSKGEVTIELHRTESGEMEGFTISDNGIGFNESNLESFRRMDSRAKEKIGGKGVGRLVWLKVLDEVRIQSVYDDGSIGRSISFDFKVSNPTDNLTLAPADQSTPGSIIQLTPYKRDYALHIPKKASTITNRLLAHFISYFINISHPKITVCDVDAEIDLFEAFSESVERDADYRFTLSASGGSEDFVCHCFLLPKAISDDERSTNALYLGANGRAVKRFDMDGVIGLKAIDSKFAFLGYIESAALDESVNDTRTDFSLSEDEIESIVDQAKERVKEFLAPELAEIREKQTGIVSALRIEHPRFLSIQGTDAEVAETLHYGTNRKEDIFVEMSRQSLRQYERRKNAFKRSIEKKLPDVEAKAKEYVAELKQESVSSLAEYVMKRKLVLDVFEESLKFKPNTDQDSEYEDVLHDIICPLKSTSSDLDYDDHNLWIVDDRLAFYSYFNSDTRMEKQVSDPTHPKDRPDVSIFDLGLGFENEDKSSPITIVEFKRPKIDNYTLEKNPITQVRKYVEDMRKSGEAIKYDGTPIRSIEETTPFMCHIIADITPKLRDVMKALGNFHRKAGSNTYYSWDASYSIFIEVSSFKDVLESAKSRNRAFFERIGISV</sequence>
<dbReference type="EMBL" id="FNUZ01000006">
    <property type="protein sequence ID" value="SEG57599.1"/>
    <property type="molecule type" value="Genomic_DNA"/>
</dbReference>
<accession>A0A1H6B9Y0</accession>
<evidence type="ECO:0000259" key="1">
    <source>
        <dbReference type="Pfam" id="PF02518"/>
    </source>
</evidence>
<dbReference type="AlphaFoldDB" id="A0A1H6B9Y0"/>
<evidence type="ECO:0000313" key="3">
    <source>
        <dbReference type="Proteomes" id="UP000236752"/>
    </source>
</evidence>
<dbReference type="InterPro" id="IPR036890">
    <property type="entry name" value="HATPase_C_sf"/>
</dbReference>
<proteinExistence type="predicted"/>
<reference evidence="2 3" key="1">
    <citation type="submission" date="2016-10" db="EMBL/GenBank/DDBJ databases">
        <authorList>
            <person name="de Groot N.N."/>
        </authorList>
    </citation>
    <scope>NUCLEOTIDE SEQUENCE [LARGE SCALE GENOMIC DNA]</scope>
    <source>
        <strain evidence="2 3">DSM 26915</strain>
    </source>
</reference>
<organism evidence="2 3">
    <name type="scientific">Thalassococcus halodurans</name>
    <dbReference type="NCBI Taxonomy" id="373675"/>
    <lineage>
        <taxon>Bacteria</taxon>
        <taxon>Pseudomonadati</taxon>
        <taxon>Pseudomonadota</taxon>
        <taxon>Alphaproteobacteria</taxon>
        <taxon>Rhodobacterales</taxon>
        <taxon>Roseobacteraceae</taxon>
        <taxon>Thalassococcus</taxon>
    </lineage>
</organism>
<dbReference type="InterPro" id="IPR003594">
    <property type="entry name" value="HATPase_dom"/>
</dbReference>
<keyword evidence="2" id="KW-0418">Kinase</keyword>
<dbReference type="GO" id="GO:0016301">
    <property type="term" value="F:kinase activity"/>
    <property type="evidence" value="ECO:0007669"/>
    <property type="project" value="UniProtKB-KW"/>
</dbReference>
<feature type="domain" description="Histidine kinase/HSP90-like ATPase" evidence="1">
    <location>
        <begin position="34"/>
        <end position="116"/>
    </location>
</feature>
<gene>
    <name evidence="2" type="ORF">SAMN04488045_3447</name>
</gene>
<name>A0A1H6B9Y0_9RHOB</name>
<evidence type="ECO:0000313" key="2">
    <source>
        <dbReference type="EMBL" id="SEG57599.1"/>
    </source>
</evidence>
<dbReference type="RefSeq" id="WP_072702316.1">
    <property type="nucleotide sequence ID" value="NZ_FNUZ01000006.1"/>
</dbReference>
<keyword evidence="3" id="KW-1185">Reference proteome</keyword>
<dbReference type="OrthoDB" id="2041081at2"/>